<evidence type="ECO:0000313" key="2">
    <source>
        <dbReference type="Proteomes" id="UP000006008"/>
    </source>
</evidence>
<sequence length="125" mass="14458">MKKLPIKYLQIALVALIKDAGYDTDGFDMFPRVEVSGVEMEEGAEKGDRDYNCTFLLDVITKSDSPMLSLNILENLRNKLDELEVDFFYKDGLIPETCTQAIELTDTETIYRQLQRFRIHLTQKD</sequence>
<dbReference type="RefSeq" id="WP_009134925.1">
    <property type="nucleotide sequence ID" value="NZ_CP102250.1"/>
</dbReference>
<dbReference type="GeneID" id="92814859"/>
<dbReference type="HOGENOM" id="CLU_1987929_0_0_10"/>
<reference evidence="1 2" key="1">
    <citation type="submission" date="2011-08" db="EMBL/GenBank/DDBJ databases">
        <title>The Genome Sequence of Alistipes indistinctus YIT 12060.</title>
        <authorList>
            <consortium name="The Broad Institute Genome Sequencing Platform"/>
            <person name="Earl A."/>
            <person name="Ward D."/>
            <person name="Feldgarden M."/>
            <person name="Gevers D."/>
            <person name="Morotomi M."/>
            <person name="Young S.K."/>
            <person name="Zeng Q."/>
            <person name="Gargeya S."/>
            <person name="Fitzgerald M."/>
            <person name="Haas B."/>
            <person name="Abouelleil A."/>
            <person name="Alvarado L."/>
            <person name="Arachchi H.M."/>
            <person name="Berlin A."/>
            <person name="Brown A."/>
            <person name="Chapman S.B."/>
            <person name="Chen Z."/>
            <person name="Dunbar C."/>
            <person name="Freedman E."/>
            <person name="Gearin G."/>
            <person name="Gellesch M."/>
            <person name="Goldberg J."/>
            <person name="Griggs A."/>
            <person name="Gujja S."/>
            <person name="Heiman D."/>
            <person name="Howarth C."/>
            <person name="Larson L."/>
            <person name="Lui A."/>
            <person name="MacDonald P.J.P."/>
            <person name="Montmayeur A."/>
            <person name="Murphy C."/>
            <person name="Neiman D."/>
            <person name="Pearson M."/>
            <person name="Priest M."/>
            <person name="Roberts A."/>
            <person name="Saif S."/>
            <person name="Shea T."/>
            <person name="Shenoy N."/>
            <person name="Sisk P."/>
            <person name="Stolte C."/>
            <person name="Sykes S."/>
            <person name="Wortman J."/>
            <person name="Nusbaum C."/>
            <person name="Birren B."/>
        </authorList>
    </citation>
    <scope>NUCLEOTIDE SEQUENCE [LARGE SCALE GENOMIC DNA]</scope>
    <source>
        <strain evidence="1 2">YIT 12060</strain>
    </source>
</reference>
<gene>
    <name evidence="1" type="ORF">HMPREF9450_02119</name>
</gene>
<protein>
    <submittedName>
        <fullName evidence="1">Uncharacterized protein</fullName>
    </submittedName>
</protein>
<dbReference type="Proteomes" id="UP000006008">
    <property type="component" value="Unassembled WGS sequence"/>
</dbReference>
<accession>G5H933</accession>
<dbReference type="STRING" id="742725.HMPREF9450_02119"/>
<evidence type="ECO:0000313" key="1">
    <source>
        <dbReference type="EMBL" id="EHB92070.1"/>
    </source>
</evidence>
<comment type="caution">
    <text evidence="1">The sequence shown here is derived from an EMBL/GenBank/DDBJ whole genome shotgun (WGS) entry which is preliminary data.</text>
</comment>
<keyword evidence="2" id="KW-1185">Reference proteome</keyword>
<proteinExistence type="predicted"/>
<dbReference type="AlphaFoldDB" id="G5H933"/>
<organism evidence="1 2">
    <name type="scientific">Alistipes indistinctus YIT 12060</name>
    <dbReference type="NCBI Taxonomy" id="742725"/>
    <lineage>
        <taxon>Bacteria</taxon>
        <taxon>Pseudomonadati</taxon>
        <taxon>Bacteroidota</taxon>
        <taxon>Bacteroidia</taxon>
        <taxon>Bacteroidales</taxon>
        <taxon>Rikenellaceae</taxon>
        <taxon>Alistipes</taxon>
    </lineage>
</organism>
<dbReference type="EMBL" id="ADLD01000013">
    <property type="protein sequence ID" value="EHB92070.1"/>
    <property type="molecule type" value="Genomic_DNA"/>
</dbReference>
<name>G5H933_9BACT</name>